<dbReference type="Proteomes" id="UP000291084">
    <property type="component" value="Chromosome 6"/>
</dbReference>
<reference evidence="1 2" key="1">
    <citation type="journal article" date="2015" name="Sci. Rep.">
        <title>The power of single molecule real-time sequencing technology in the de novo assembly of a eukaryotic genome.</title>
        <authorList>
            <person name="Sakai H."/>
            <person name="Naito K."/>
            <person name="Ogiso-Tanaka E."/>
            <person name="Takahashi Y."/>
            <person name="Iseki K."/>
            <person name="Muto C."/>
            <person name="Satou K."/>
            <person name="Teruya K."/>
            <person name="Shiroma A."/>
            <person name="Shimoji M."/>
            <person name="Hirano T."/>
            <person name="Itoh T."/>
            <person name="Kaga A."/>
            <person name="Tomooka N."/>
        </authorList>
    </citation>
    <scope>NUCLEOTIDE SEQUENCE [LARGE SCALE GENOMIC DNA]</scope>
    <source>
        <strain evidence="2">cv. Shumari</strain>
    </source>
</reference>
<organism evidence="1 2">
    <name type="scientific">Vigna angularis var. angularis</name>
    <dbReference type="NCBI Taxonomy" id="157739"/>
    <lineage>
        <taxon>Eukaryota</taxon>
        <taxon>Viridiplantae</taxon>
        <taxon>Streptophyta</taxon>
        <taxon>Embryophyta</taxon>
        <taxon>Tracheophyta</taxon>
        <taxon>Spermatophyta</taxon>
        <taxon>Magnoliopsida</taxon>
        <taxon>eudicotyledons</taxon>
        <taxon>Gunneridae</taxon>
        <taxon>Pentapetalae</taxon>
        <taxon>rosids</taxon>
        <taxon>fabids</taxon>
        <taxon>Fabales</taxon>
        <taxon>Fabaceae</taxon>
        <taxon>Papilionoideae</taxon>
        <taxon>50 kb inversion clade</taxon>
        <taxon>NPAAA clade</taxon>
        <taxon>indigoferoid/millettioid clade</taxon>
        <taxon>Phaseoleae</taxon>
        <taxon>Vigna</taxon>
    </lineage>
</organism>
<accession>A0A0S3SAN9</accession>
<proteinExistence type="predicted"/>
<dbReference type="AlphaFoldDB" id="A0A0S3SAN9"/>
<name>A0A0S3SAN9_PHAAN</name>
<dbReference type="EMBL" id="AP015039">
    <property type="protein sequence ID" value="BAT89856.1"/>
    <property type="molecule type" value="Genomic_DNA"/>
</dbReference>
<evidence type="ECO:0000313" key="2">
    <source>
        <dbReference type="Proteomes" id="UP000291084"/>
    </source>
</evidence>
<evidence type="ECO:0000313" key="1">
    <source>
        <dbReference type="EMBL" id="BAT89856.1"/>
    </source>
</evidence>
<sequence length="136" mass="15223">MIVIRSEITLHPLLLSRKWFSWLPFQAAAPFSSSSLIQPTTMLLSLCFFSISARRDALGCGCNCSLPRHHSSSRFASLVCRDIILPLGLLLLLCLDREICQAITVHCFHIPALLHFVASRTSFSKTKTVEHLSQLD</sequence>
<gene>
    <name evidence="1" type="primary">Vigan.06G096400</name>
    <name evidence="1" type="ORF">VIGAN_06096400</name>
</gene>
<keyword evidence="2" id="KW-1185">Reference proteome</keyword>
<protein>
    <submittedName>
        <fullName evidence="1">Uncharacterized protein</fullName>
    </submittedName>
</protein>